<dbReference type="EMBL" id="JAUSUQ010000013">
    <property type="protein sequence ID" value="MDQ0340361.1"/>
    <property type="molecule type" value="Genomic_DNA"/>
</dbReference>
<organism evidence="2 3">
    <name type="scientific">Caldalkalibacillus uzonensis</name>
    <dbReference type="NCBI Taxonomy" id="353224"/>
    <lineage>
        <taxon>Bacteria</taxon>
        <taxon>Bacillati</taxon>
        <taxon>Bacillota</taxon>
        <taxon>Bacilli</taxon>
        <taxon>Bacillales</taxon>
        <taxon>Bacillaceae</taxon>
        <taxon>Caldalkalibacillus</taxon>
    </lineage>
</organism>
<proteinExistence type="predicted"/>
<dbReference type="Gene3D" id="1.10.10.2840">
    <property type="entry name" value="PucR C-terminal helix-turn-helix domain"/>
    <property type="match status" value="1"/>
</dbReference>
<dbReference type="SUPFAM" id="SSF46689">
    <property type="entry name" value="Homeodomain-like"/>
    <property type="match status" value="1"/>
</dbReference>
<evidence type="ECO:0000259" key="1">
    <source>
        <dbReference type="Pfam" id="PF13556"/>
    </source>
</evidence>
<evidence type="ECO:0000313" key="3">
    <source>
        <dbReference type="Proteomes" id="UP001232445"/>
    </source>
</evidence>
<name>A0ABU0CVB3_9BACI</name>
<dbReference type="InterPro" id="IPR051448">
    <property type="entry name" value="CdaR-like_regulators"/>
</dbReference>
<evidence type="ECO:0000313" key="2">
    <source>
        <dbReference type="EMBL" id="MDQ0340361.1"/>
    </source>
</evidence>
<dbReference type="RefSeq" id="WP_307341846.1">
    <property type="nucleotide sequence ID" value="NZ_JAUSUQ010000013.1"/>
</dbReference>
<feature type="domain" description="PucR C-terminal helix-turn-helix" evidence="1">
    <location>
        <begin position="258"/>
        <end position="316"/>
    </location>
</feature>
<dbReference type="PANTHER" id="PTHR33744">
    <property type="entry name" value="CARBOHYDRATE DIACID REGULATOR"/>
    <property type="match status" value="1"/>
</dbReference>
<keyword evidence="3" id="KW-1185">Reference proteome</keyword>
<protein>
    <recommendedName>
        <fullName evidence="1">PucR C-terminal helix-turn-helix domain-containing protein</fullName>
    </recommendedName>
</protein>
<dbReference type="InterPro" id="IPR025736">
    <property type="entry name" value="PucR_C-HTH_dom"/>
</dbReference>
<gene>
    <name evidence="2" type="ORF">J2S00_003170</name>
</gene>
<sequence>MEHLKQTWLYHTLVKIYGKQNVVVSGEEQRAEFAYFPVTDGEHTLGLIGLPQSVLDEKSQQLIEALVTRQPALSICEEADEALYWQSFMTHDPRCWDEQWDKLNYPPNTLFGHVYFKTGQNTEELYPLFKQIVEGILEQKSILVPYDQETFVWVIPGYDQYKPALPELVGGILDTIRAECMLDCVCYLGEMYKMPTSLKDHVEQELCYLNLALHYQVKEKILHYHLLIPYLLLESLPQQEREQMVDKLIGPVRDDQELIRTIRMFLEQNLNVSETAKRMYIHRNSMQYRLDKFIEKTGIDIRHFEQAACLYFALLALSRLD</sequence>
<dbReference type="InterPro" id="IPR009057">
    <property type="entry name" value="Homeodomain-like_sf"/>
</dbReference>
<reference evidence="2 3" key="1">
    <citation type="submission" date="2023-07" db="EMBL/GenBank/DDBJ databases">
        <title>Genomic Encyclopedia of Type Strains, Phase IV (KMG-IV): sequencing the most valuable type-strain genomes for metagenomic binning, comparative biology and taxonomic classification.</title>
        <authorList>
            <person name="Goeker M."/>
        </authorList>
    </citation>
    <scope>NUCLEOTIDE SEQUENCE [LARGE SCALE GENOMIC DNA]</scope>
    <source>
        <strain evidence="2 3">DSM 17740</strain>
    </source>
</reference>
<comment type="caution">
    <text evidence="2">The sequence shown here is derived from an EMBL/GenBank/DDBJ whole genome shotgun (WGS) entry which is preliminary data.</text>
</comment>
<dbReference type="InterPro" id="IPR042070">
    <property type="entry name" value="PucR_C-HTH_sf"/>
</dbReference>
<accession>A0ABU0CVB3</accession>
<dbReference type="PANTHER" id="PTHR33744:SF15">
    <property type="entry name" value="CARBOHYDRATE DIACID REGULATOR"/>
    <property type="match status" value="1"/>
</dbReference>
<dbReference type="Pfam" id="PF13556">
    <property type="entry name" value="HTH_30"/>
    <property type="match status" value="1"/>
</dbReference>
<dbReference type="Proteomes" id="UP001232445">
    <property type="component" value="Unassembled WGS sequence"/>
</dbReference>